<dbReference type="CDD" id="cd09034">
    <property type="entry name" value="BRO1_Alix_like"/>
    <property type="match status" value="1"/>
</dbReference>
<feature type="transmembrane region" description="Helical" evidence="2">
    <location>
        <begin position="33"/>
        <end position="50"/>
    </location>
</feature>
<dbReference type="PANTHER" id="PTHR23032">
    <property type="entry name" value="BRO1 DOMAIN-CONTAINING PROTEIN BROX"/>
    <property type="match status" value="1"/>
</dbReference>
<keyword evidence="5" id="KW-1185">Reference proteome</keyword>
<dbReference type="InterPro" id="IPR004328">
    <property type="entry name" value="BRO1_dom"/>
</dbReference>
<keyword evidence="2" id="KW-1133">Transmembrane helix</keyword>
<dbReference type="Gene3D" id="1.25.40.280">
    <property type="entry name" value="alix/aip1 like domains"/>
    <property type="match status" value="1"/>
</dbReference>
<organism evidence="4 5">
    <name type="scientific">Rhynchospora breviuscula</name>
    <dbReference type="NCBI Taxonomy" id="2022672"/>
    <lineage>
        <taxon>Eukaryota</taxon>
        <taxon>Viridiplantae</taxon>
        <taxon>Streptophyta</taxon>
        <taxon>Embryophyta</taxon>
        <taxon>Tracheophyta</taxon>
        <taxon>Spermatophyta</taxon>
        <taxon>Magnoliopsida</taxon>
        <taxon>Liliopsida</taxon>
        <taxon>Poales</taxon>
        <taxon>Cyperaceae</taxon>
        <taxon>Cyperoideae</taxon>
        <taxon>Rhynchosporeae</taxon>
        <taxon>Rhynchospora</taxon>
    </lineage>
</organism>
<evidence type="ECO:0000313" key="4">
    <source>
        <dbReference type="EMBL" id="KAJ1685571.1"/>
    </source>
</evidence>
<proteinExistence type="inferred from homology"/>
<keyword evidence="2" id="KW-0472">Membrane</keyword>
<dbReference type="SMART" id="SM01041">
    <property type="entry name" value="BRO1"/>
    <property type="match status" value="1"/>
</dbReference>
<evidence type="ECO:0000256" key="1">
    <source>
        <dbReference type="ARBA" id="ARBA00008901"/>
    </source>
</evidence>
<dbReference type="Pfam" id="PF03097">
    <property type="entry name" value="BRO1"/>
    <property type="match status" value="1"/>
</dbReference>
<reference evidence="4" key="1">
    <citation type="journal article" date="2022" name="Cell">
        <title>Repeat-based holocentromeres influence genome architecture and karyotype evolution.</title>
        <authorList>
            <person name="Hofstatter P.G."/>
            <person name="Thangavel G."/>
            <person name="Lux T."/>
            <person name="Neumann P."/>
            <person name="Vondrak T."/>
            <person name="Novak P."/>
            <person name="Zhang M."/>
            <person name="Costa L."/>
            <person name="Castellani M."/>
            <person name="Scott A."/>
            <person name="Toegelov H."/>
            <person name="Fuchs J."/>
            <person name="Mata-Sucre Y."/>
            <person name="Dias Y."/>
            <person name="Vanzela A.L.L."/>
            <person name="Huettel B."/>
            <person name="Almeida C.C.S."/>
            <person name="Simkova H."/>
            <person name="Souza G."/>
            <person name="Pedrosa-Harand A."/>
            <person name="Macas J."/>
            <person name="Mayer K.F.X."/>
            <person name="Houben A."/>
            <person name="Marques A."/>
        </authorList>
    </citation>
    <scope>NUCLEOTIDE SEQUENCE</scope>
    <source>
        <strain evidence="4">RhyBre1mFocal</strain>
    </source>
</reference>
<evidence type="ECO:0000313" key="5">
    <source>
        <dbReference type="Proteomes" id="UP001151287"/>
    </source>
</evidence>
<dbReference type="Proteomes" id="UP001151287">
    <property type="component" value="Unassembled WGS sequence"/>
</dbReference>
<sequence>MPLVVIENHSLETKKINSVSNFSMDMQVLSSELIIAFILLCVFLYMLGCLEREEMGCTSSRPKRYSIKGKCKSKSKRRSLIPEVAVFVPALRVPLPVDLIHPLRGLVSRDVLDKLSTLRGHLVKLSAEDDLLNVSRISQIRQALEEYLPVLLGLTNKEKGLDALVHFKWKNLEDDEEFSVACAWYEVLSVVHAMAMLSLLEANSMLLPRETSDGSERKVSEDSKKDVVDLLLKASGCLEYCVHHILVQIPIQVRKNLPSNLQQGMLEAISIQTLAQGVEMQLGLASESDKATLSVKRRLACELVAYFSQAHYILSGCDTSDSSYGKKLISFIKWKFLEAKAAAYYYHGLVIDKGNEPSCHISAVCCLCTADDLLNEGKRVCLSFCLATPVTRVPAPWGVMKHLHKKIPDVAYKRSQMYAYLFEQDKNATLQSLPDLPEFQLSLRPEPYELPNADPLWESEDCGPQIQSLKDHLEDEDDHES</sequence>
<dbReference type="AlphaFoldDB" id="A0A9Q0HEN2"/>
<feature type="domain" description="BRO1" evidence="3">
    <location>
        <begin position="89"/>
        <end position="481"/>
    </location>
</feature>
<accession>A0A9Q0HEN2</accession>
<evidence type="ECO:0000256" key="2">
    <source>
        <dbReference type="SAM" id="Phobius"/>
    </source>
</evidence>
<dbReference type="InterPro" id="IPR038499">
    <property type="entry name" value="BRO1_sf"/>
</dbReference>
<evidence type="ECO:0000259" key="3">
    <source>
        <dbReference type="PROSITE" id="PS51180"/>
    </source>
</evidence>
<comment type="similarity">
    <text evidence="1">Belongs to the BROX family.</text>
</comment>
<dbReference type="PANTHER" id="PTHR23032:SF2">
    <property type="entry name" value="ENDOSOMAL TARGETING BRO1-LIKE DOMAIN-CONTAINING PROTEIN"/>
    <property type="match status" value="1"/>
</dbReference>
<keyword evidence="2" id="KW-0812">Transmembrane</keyword>
<protein>
    <recommendedName>
        <fullName evidence="3">BRO1 domain-containing protein</fullName>
    </recommendedName>
</protein>
<dbReference type="InterPro" id="IPR038898">
    <property type="entry name" value="BROX"/>
</dbReference>
<dbReference type="EMBL" id="JAMQYH010000005">
    <property type="protein sequence ID" value="KAJ1685571.1"/>
    <property type="molecule type" value="Genomic_DNA"/>
</dbReference>
<gene>
    <name evidence="4" type="ORF">LUZ63_016961</name>
</gene>
<name>A0A9Q0HEN2_9POAL</name>
<dbReference type="PROSITE" id="PS51180">
    <property type="entry name" value="BRO1"/>
    <property type="match status" value="1"/>
</dbReference>
<dbReference type="OrthoDB" id="1855524at2759"/>
<comment type="caution">
    <text evidence="4">The sequence shown here is derived from an EMBL/GenBank/DDBJ whole genome shotgun (WGS) entry which is preliminary data.</text>
</comment>